<dbReference type="Proteomes" id="UP000194841">
    <property type="component" value="Unassembled WGS sequence"/>
</dbReference>
<dbReference type="SUPFAM" id="SSF158682">
    <property type="entry name" value="TerB-like"/>
    <property type="match status" value="1"/>
</dbReference>
<dbReference type="OrthoDB" id="5294347at2"/>
<dbReference type="Gene3D" id="1.10.3680.10">
    <property type="entry name" value="TerB-like"/>
    <property type="match status" value="1"/>
</dbReference>
<sequence>MLSHIKKLLQDLNPQELARNELDFNTALAALLVEVMRADGRSSKRELAKVAQILVTRCELSAAQADALINKAESLVEEAIDLFAFVKQINNQTSDVERTEIVELLWHVAFADDELDSHEEHIVRRIAGLLYISHSDFIATKLAAKK</sequence>
<dbReference type="Pfam" id="PF05099">
    <property type="entry name" value="TerB"/>
    <property type="match status" value="1"/>
</dbReference>
<comment type="caution">
    <text evidence="2">The sequence shown here is derived from an EMBL/GenBank/DDBJ whole genome shotgun (WGS) entry which is preliminary data.</text>
</comment>
<gene>
    <name evidence="2" type="ORF">B1199_03430</name>
</gene>
<reference evidence="2 3" key="1">
    <citation type="submission" date="2017-02" db="EMBL/GenBank/DDBJ databases">
        <title>Pseudoalteromonas ulvae TC14 Genome.</title>
        <authorList>
            <person name="Molmeret M."/>
        </authorList>
    </citation>
    <scope>NUCLEOTIDE SEQUENCE [LARGE SCALE GENOMIC DNA]</scope>
    <source>
        <strain evidence="2">TC14</strain>
    </source>
</reference>
<evidence type="ECO:0000313" key="2">
    <source>
        <dbReference type="EMBL" id="OUL59331.1"/>
    </source>
</evidence>
<dbReference type="InterPro" id="IPR007791">
    <property type="entry name" value="DjlA_N"/>
</dbReference>
<accession>A0A244CUR8</accession>
<proteinExistence type="predicted"/>
<feature type="domain" description="Co-chaperone DjlA N-terminal" evidence="1">
    <location>
        <begin position="26"/>
        <end position="141"/>
    </location>
</feature>
<dbReference type="InterPro" id="IPR029024">
    <property type="entry name" value="TerB-like"/>
</dbReference>
<keyword evidence="3" id="KW-1185">Reference proteome</keyword>
<organism evidence="2 3">
    <name type="scientific">Pseudoalteromonas ulvae</name>
    <dbReference type="NCBI Taxonomy" id="107327"/>
    <lineage>
        <taxon>Bacteria</taxon>
        <taxon>Pseudomonadati</taxon>
        <taxon>Pseudomonadota</taxon>
        <taxon>Gammaproteobacteria</taxon>
        <taxon>Alteromonadales</taxon>
        <taxon>Pseudoalteromonadaceae</taxon>
        <taxon>Pseudoalteromonas</taxon>
    </lineage>
</organism>
<protein>
    <recommendedName>
        <fullName evidence="1">Co-chaperone DjlA N-terminal domain-containing protein</fullName>
    </recommendedName>
</protein>
<dbReference type="AlphaFoldDB" id="A0A244CUR8"/>
<evidence type="ECO:0000313" key="3">
    <source>
        <dbReference type="Proteomes" id="UP000194841"/>
    </source>
</evidence>
<dbReference type="CDD" id="cd07313">
    <property type="entry name" value="terB_like_2"/>
    <property type="match status" value="1"/>
</dbReference>
<name>A0A244CUR8_PSEDV</name>
<dbReference type="RefSeq" id="WP_086742723.1">
    <property type="nucleotide sequence ID" value="NZ_MWPV01000001.1"/>
</dbReference>
<evidence type="ECO:0000259" key="1">
    <source>
        <dbReference type="Pfam" id="PF05099"/>
    </source>
</evidence>
<dbReference type="EMBL" id="MWPV01000001">
    <property type="protein sequence ID" value="OUL59331.1"/>
    <property type="molecule type" value="Genomic_DNA"/>
</dbReference>